<proteinExistence type="predicted"/>
<keyword evidence="3" id="KW-1185">Reference proteome</keyword>
<evidence type="ECO:0000256" key="1">
    <source>
        <dbReference type="ARBA" id="ARBA00022763"/>
    </source>
</evidence>
<dbReference type="PANTHER" id="PTHR35369:SF3">
    <property type="entry name" value="TRANSLESION DNA SYNTHESIS-ASSOCIATED PROTEIN IMUA"/>
    <property type="match status" value="1"/>
</dbReference>
<comment type="caution">
    <text evidence="2">The sequence shown here is derived from an EMBL/GenBank/DDBJ whole genome shotgun (WGS) entry which is preliminary data.</text>
</comment>
<reference evidence="3" key="1">
    <citation type="journal article" date="2019" name="Int. J. Syst. Evol. Microbiol.">
        <title>The Global Catalogue of Microorganisms (GCM) 10K type strain sequencing project: providing services to taxonomists for standard genome sequencing and annotation.</title>
        <authorList>
            <consortium name="The Broad Institute Genomics Platform"/>
            <consortium name="The Broad Institute Genome Sequencing Center for Infectious Disease"/>
            <person name="Wu L."/>
            <person name="Ma J."/>
        </authorList>
    </citation>
    <scope>NUCLEOTIDE SEQUENCE [LARGE SCALE GENOMIC DNA]</scope>
    <source>
        <strain evidence="3">CGMCC 1.13574</strain>
    </source>
</reference>
<dbReference type="InterPro" id="IPR017166">
    <property type="entry name" value="UCP037290"/>
</dbReference>
<protein>
    <submittedName>
        <fullName evidence="2">Translesion DNA synthesis-associated protein ImuA</fullName>
    </submittedName>
</protein>
<organism evidence="2 3">
    <name type="scientific">Coralloluteibacterium thermophilum</name>
    <dbReference type="NCBI Taxonomy" id="2707049"/>
    <lineage>
        <taxon>Bacteria</taxon>
        <taxon>Pseudomonadati</taxon>
        <taxon>Pseudomonadota</taxon>
        <taxon>Gammaproteobacteria</taxon>
        <taxon>Lysobacterales</taxon>
        <taxon>Lysobacteraceae</taxon>
        <taxon>Coralloluteibacterium</taxon>
    </lineage>
</organism>
<dbReference type="NCBIfam" id="NF033429">
    <property type="entry name" value="ImuA_translesion"/>
    <property type="match status" value="1"/>
</dbReference>
<keyword evidence="1" id="KW-0227">DNA damage</keyword>
<dbReference type="PANTHER" id="PTHR35369">
    <property type="entry name" value="BLR3025 PROTEIN-RELATED"/>
    <property type="match status" value="1"/>
</dbReference>
<dbReference type="InterPro" id="IPR027417">
    <property type="entry name" value="P-loop_NTPase"/>
</dbReference>
<accession>A0ABV9NK35</accession>
<gene>
    <name evidence="2" type="primary">imuA</name>
    <name evidence="2" type="ORF">ACFO3Q_05240</name>
</gene>
<evidence type="ECO:0000313" key="3">
    <source>
        <dbReference type="Proteomes" id="UP001595892"/>
    </source>
</evidence>
<dbReference type="Proteomes" id="UP001595892">
    <property type="component" value="Unassembled WGS sequence"/>
</dbReference>
<dbReference type="EMBL" id="JBHSGG010000014">
    <property type="protein sequence ID" value="MFC4727571.1"/>
    <property type="molecule type" value="Genomic_DNA"/>
</dbReference>
<dbReference type="InterPro" id="IPR047610">
    <property type="entry name" value="ImuA_translesion"/>
</dbReference>
<name>A0ABV9NK35_9GAMM</name>
<dbReference type="SUPFAM" id="SSF52540">
    <property type="entry name" value="P-loop containing nucleoside triphosphate hydrolases"/>
    <property type="match status" value="1"/>
</dbReference>
<dbReference type="PIRSF" id="PIRSF037290">
    <property type="entry name" value="UCP037290"/>
    <property type="match status" value="1"/>
</dbReference>
<dbReference type="RefSeq" id="WP_377003579.1">
    <property type="nucleotide sequence ID" value="NZ_JBHSGG010000014.1"/>
</dbReference>
<dbReference type="Gene3D" id="3.40.50.300">
    <property type="entry name" value="P-loop containing nucleotide triphosphate hydrolases"/>
    <property type="match status" value="1"/>
</dbReference>
<sequence length="206" mass="21693">MSAAVSLSDALGDGRLYRAGRPLARTAEAVASGIAVLDRALPWGGFPRAALTELLLPVGGIGEMGLLLPALRHIARRERIAFVAPPWIPYAPALAEAGLPLERLTWVEAPPQRAAWASEQCLRAGCFGAVLGWIGGGDDRVMRRLQVAASDGSAFGVALRPLRHARNPSPAALRLALAAHGDALEIRVLKCRGAVAPAQPLHAVRH</sequence>
<dbReference type="InterPro" id="IPR050356">
    <property type="entry name" value="SulA_CellDiv_inhibitor"/>
</dbReference>
<evidence type="ECO:0000313" key="2">
    <source>
        <dbReference type="EMBL" id="MFC4727571.1"/>
    </source>
</evidence>